<evidence type="ECO:0000313" key="3">
    <source>
        <dbReference type="Proteomes" id="UP000237000"/>
    </source>
</evidence>
<dbReference type="InterPro" id="IPR039312">
    <property type="entry name" value="ZPR"/>
</dbReference>
<sequence length="179" mass="20305">MPAPCQLKVELAVCGVGGSPLPNWQECRHQEPRSALGLAKLFPSVILDRFVLLLIMMKEIEESFPAPGKHLLSFEEEREPKDRVQQAISIWRPVDVCQRAKQSEMEKLNSELYLQNCYIIQQNELLRKKAQKLNKENQALLNELKRKLSRANSNKNPDTDSDASSTSSSDSVKLSKSRS</sequence>
<reference evidence="3" key="1">
    <citation type="submission" date="2016-06" db="EMBL/GenBank/DDBJ databases">
        <title>Parallel loss of symbiosis genes in relatives of nitrogen-fixing non-legume Parasponia.</title>
        <authorList>
            <person name="Van Velzen R."/>
            <person name="Holmer R."/>
            <person name="Bu F."/>
            <person name="Rutten L."/>
            <person name="Van Zeijl A."/>
            <person name="Liu W."/>
            <person name="Santuari L."/>
            <person name="Cao Q."/>
            <person name="Sharma T."/>
            <person name="Shen D."/>
            <person name="Roswanjaya Y."/>
            <person name="Wardhani T."/>
            <person name="Kalhor M.S."/>
            <person name="Jansen J."/>
            <person name="Van den Hoogen J."/>
            <person name="Gungor B."/>
            <person name="Hartog M."/>
            <person name="Hontelez J."/>
            <person name="Verver J."/>
            <person name="Yang W.-C."/>
            <person name="Schijlen E."/>
            <person name="Repin R."/>
            <person name="Schilthuizen M."/>
            <person name="Schranz E."/>
            <person name="Heidstra R."/>
            <person name="Miyata K."/>
            <person name="Fedorova E."/>
            <person name="Kohlen W."/>
            <person name="Bisseling T."/>
            <person name="Smit S."/>
            <person name="Geurts R."/>
        </authorList>
    </citation>
    <scope>NUCLEOTIDE SEQUENCE [LARGE SCALE GENOMIC DNA]</scope>
    <source>
        <strain evidence="3">cv. RG33-2</strain>
    </source>
</reference>
<accession>A0A2P5DBJ4</accession>
<feature type="region of interest" description="Disordered" evidence="1">
    <location>
        <begin position="147"/>
        <end position="179"/>
    </location>
</feature>
<dbReference type="EMBL" id="JXTC01000281">
    <property type="protein sequence ID" value="PON70671.1"/>
    <property type="molecule type" value="Genomic_DNA"/>
</dbReference>
<dbReference type="AlphaFoldDB" id="A0A2P5DBJ4"/>
<protein>
    <submittedName>
        <fullName evidence="2">Uncharacterized protein</fullName>
    </submittedName>
</protein>
<dbReference type="PANTHER" id="PTHR33601:SF24">
    <property type="entry name" value="PROTEIN LITTLE ZIPPER 4"/>
    <property type="match status" value="1"/>
</dbReference>
<organism evidence="2 3">
    <name type="scientific">Trema orientale</name>
    <name type="common">Charcoal tree</name>
    <name type="synonym">Celtis orientalis</name>
    <dbReference type="NCBI Taxonomy" id="63057"/>
    <lineage>
        <taxon>Eukaryota</taxon>
        <taxon>Viridiplantae</taxon>
        <taxon>Streptophyta</taxon>
        <taxon>Embryophyta</taxon>
        <taxon>Tracheophyta</taxon>
        <taxon>Spermatophyta</taxon>
        <taxon>Magnoliopsida</taxon>
        <taxon>eudicotyledons</taxon>
        <taxon>Gunneridae</taxon>
        <taxon>Pentapetalae</taxon>
        <taxon>rosids</taxon>
        <taxon>fabids</taxon>
        <taxon>Rosales</taxon>
        <taxon>Cannabaceae</taxon>
        <taxon>Trema</taxon>
    </lineage>
</organism>
<dbReference type="Proteomes" id="UP000237000">
    <property type="component" value="Unassembled WGS sequence"/>
</dbReference>
<feature type="compositionally biased region" description="Low complexity" evidence="1">
    <location>
        <begin position="162"/>
        <end position="179"/>
    </location>
</feature>
<dbReference type="OrthoDB" id="1714540at2759"/>
<dbReference type="PANTHER" id="PTHR33601">
    <property type="entry name" value="PROTEIN LITTLE ZIPPER 4"/>
    <property type="match status" value="1"/>
</dbReference>
<comment type="caution">
    <text evidence="2">The sequence shown here is derived from an EMBL/GenBank/DDBJ whole genome shotgun (WGS) entry which is preliminary data.</text>
</comment>
<evidence type="ECO:0000313" key="2">
    <source>
        <dbReference type="EMBL" id="PON70671.1"/>
    </source>
</evidence>
<proteinExistence type="predicted"/>
<name>A0A2P5DBJ4_TREOI</name>
<dbReference type="InParanoid" id="A0A2P5DBJ4"/>
<evidence type="ECO:0000256" key="1">
    <source>
        <dbReference type="SAM" id="MobiDB-lite"/>
    </source>
</evidence>
<gene>
    <name evidence="2" type="ORF">TorRG33x02_256070</name>
</gene>
<dbReference type="STRING" id="63057.A0A2P5DBJ4"/>
<keyword evidence="3" id="KW-1185">Reference proteome</keyword>